<evidence type="ECO:0000256" key="2">
    <source>
        <dbReference type="SAM" id="SignalP"/>
    </source>
</evidence>
<feature type="signal peptide" evidence="2">
    <location>
        <begin position="1"/>
        <end position="17"/>
    </location>
</feature>
<dbReference type="AlphaFoldDB" id="A0A8R2D506"/>
<dbReference type="InterPro" id="IPR036846">
    <property type="entry name" value="GM2-AP_sf"/>
</dbReference>
<keyword evidence="1 2" id="KW-0732">Signal</keyword>
<dbReference type="OrthoDB" id="6613462at2759"/>
<organism evidence="3 4">
    <name type="scientific">Acyrthosiphon pisum</name>
    <name type="common">Pea aphid</name>
    <dbReference type="NCBI Taxonomy" id="7029"/>
    <lineage>
        <taxon>Eukaryota</taxon>
        <taxon>Metazoa</taxon>
        <taxon>Ecdysozoa</taxon>
        <taxon>Arthropoda</taxon>
        <taxon>Hexapoda</taxon>
        <taxon>Insecta</taxon>
        <taxon>Pterygota</taxon>
        <taxon>Neoptera</taxon>
        <taxon>Paraneoptera</taxon>
        <taxon>Hemiptera</taxon>
        <taxon>Sternorrhyncha</taxon>
        <taxon>Aphidomorpha</taxon>
        <taxon>Aphidoidea</taxon>
        <taxon>Aphididae</taxon>
        <taxon>Macrosiphini</taxon>
        <taxon>Acyrthosiphon</taxon>
    </lineage>
</organism>
<sequence length="195" mass="22034">MKCLLIILIVFVIVVDSDTSKRLFLPQLPIGEYRVNVLGVIRCDSIQSNDQIKFNLYLSKTSANTSEIKGNITNSVPVDDSLDVEINMAVKDSIGGWKENAHIFKKSKACSSIKSFFGDSWTQITDSLGIYNATCPIPAGLYRGPGLNTDEHLFSNFPKKFFYGTYKMRVHYEKNNIVYGCITFVLEVKRPWETD</sequence>
<dbReference type="RefSeq" id="XP_016660864.1">
    <property type="nucleotide sequence ID" value="XM_016805375.2"/>
</dbReference>
<evidence type="ECO:0000313" key="4">
    <source>
        <dbReference type="Proteomes" id="UP000007819"/>
    </source>
</evidence>
<dbReference type="Proteomes" id="UP000007819">
    <property type="component" value="Chromosome A2"/>
</dbReference>
<reference evidence="3" key="2">
    <citation type="submission" date="2022-06" db="UniProtKB">
        <authorList>
            <consortium name="EnsemblMetazoa"/>
        </authorList>
    </citation>
    <scope>IDENTIFICATION</scope>
</reference>
<name>A0A8R2D506_ACYPI</name>
<evidence type="ECO:0000256" key="1">
    <source>
        <dbReference type="ARBA" id="ARBA00022729"/>
    </source>
</evidence>
<dbReference type="EnsemblMetazoa" id="XM_016805375.2">
    <property type="protein sequence ID" value="XP_016660864.1"/>
    <property type="gene ID" value="LOC107884034"/>
</dbReference>
<keyword evidence="4" id="KW-1185">Reference proteome</keyword>
<evidence type="ECO:0000313" key="3">
    <source>
        <dbReference type="EnsemblMetazoa" id="XP_016660864.1"/>
    </source>
</evidence>
<protein>
    <recommendedName>
        <fullName evidence="5">MD-2-related lipid-recognition domain-containing protein</fullName>
    </recommendedName>
</protein>
<evidence type="ECO:0008006" key="5">
    <source>
        <dbReference type="Google" id="ProtNLM"/>
    </source>
</evidence>
<dbReference type="KEGG" id="api:107884034"/>
<proteinExistence type="predicted"/>
<dbReference type="Gene3D" id="2.70.220.10">
    <property type="entry name" value="Ganglioside GM2 activator"/>
    <property type="match status" value="1"/>
</dbReference>
<reference evidence="4" key="1">
    <citation type="submission" date="2010-06" db="EMBL/GenBank/DDBJ databases">
        <authorList>
            <person name="Jiang H."/>
            <person name="Abraham K."/>
            <person name="Ali S."/>
            <person name="Alsbrooks S.L."/>
            <person name="Anim B.N."/>
            <person name="Anosike U.S."/>
            <person name="Attaway T."/>
            <person name="Bandaranaike D.P."/>
            <person name="Battles P.K."/>
            <person name="Bell S.N."/>
            <person name="Bell A.V."/>
            <person name="Beltran B."/>
            <person name="Bickham C."/>
            <person name="Bustamante Y."/>
            <person name="Caleb T."/>
            <person name="Canada A."/>
            <person name="Cardenas V."/>
            <person name="Carter K."/>
            <person name="Chacko J."/>
            <person name="Chandrabose M.N."/>
            <person name="Chavez D."/>
            <person name="Chavez A."/>
            <person name="Chen L."/>
            <person name="Chu H.-S."/>
            <person name="Claassen K.J."/>
            <person name="Cockrell R."/>
            <person name="Collins M."/>
            <person name="Cooper J.A."/>
            <person name="Cree A."/>
            <person name="Curry S.M."/>
            <person name="Da Y."/>
            <person name="Dao M.D."/>
            <person name="Das B."/>
            <person name="Davila M.-L."/>
            <person name="Davy-Carroll L."/>
            <person name="Denson S."/>
            <person name="Dinh H."/>
            <person name="Ebong V.E."/>
            <person name="Edwards J.R."/>
            <person name="Egan A."/>
            <person name="El-Daye J."/>
            <person name="Escobedo L."/>
            <person name="Fernandez S."/>
            <person name="Fernando P.R."/>
            <person name="Flagg N."/>
            <person name="Forbes L.D."/>
            <person name="Fowler R.G."/>
            <person name="Fu Q."/>
            <person name="Gabisi R.A."/>
            <person name="Ganer J."/>
            <person name="Garbino Pronczuk A."/>
            <person name="Garcia R.M."/>
            <person name="Garner T."/>
            <person name="Garrett T.E."/>
            <person name="Gonzalez D.A."/>
            <person name="Hamid H."/>
            <person name="Hawkins E.S."/>
            <person name="Hirani K."/>
            <person name="Hogues M.E."/>
            <person name="Hollins B."/>
            <person name="Hsiao C.-H."/>
            <person name="Jabil R."/>
            <person name="James M.L."/>
            <person name="Jhangiani S.N."/>
            <person name="Johnson B."/>
            <person name="Johnson Q."/>
            <person name="Joshi V."/>
            <person name="Kalu J.B."/>
            <person name="Kam C."/>
            <person name="Kashfia A."/>
            <person name="Keebler J."/>
            <person name="Kisamo H."/>
            <person name="Kovar C.L."/>
            <person name="Lago L.A."/>
            <person name="Lai C.-Y."/>
            <person name="Laidlaw J."/>
            <person name="Lara F."/>
            <person name="Le T.-K."/>
            <person name="Lee S.L."/>
            <person name="Legall F.H."/>
            <person name="Lemon S.J."/>
            <person name="Lewis L.R."/>
            <person name="Li B."/>
            <person name="Liu Y."/>
            <person name="Liu Y.-S."/>
            <person name="Lopez J."/>
            <person name="Lozado R.J."/>
            <person name="Lu J."/>
            <person name="Madu R.C."/>
            <person name="Maheshwari M."/>
            <person name="Maheshwari R."/>
            <person name="Malloy K."/>
            <person name="Martinez E."/>
            <person name="Mathew T."/>
            <person name="Mercado I.C."/>
            <person name="Mercado C."/>
            <person name="Meyer B."/>
            <person name="Montgomery K."/>
            <person name="Morgan M.B."/>
            <person name="Munidasa M."/>
            <person name="Nazareth L.V."/>
            <person name="Nelson J."/>
            <person name="Ng B.M."/>
            <person name="Nguyen N.B."/>
            <person name="Nguyen P.Q."/>
            <person name="Nguyen T."/>
            <person name="Obregon M."/>
            <person name="Okwuonu G.O."/>
            <person name="Onwere C.G."/>
            <person name="Orozco G."/>
            <person name="Parra A."/>
            <person name="Patel S."/>
            <person name="Patil S."/>
            <person name="Perez A."/>
            <person name="Perez Y."/>
            <person name="Pham C."/>
            <person name="Primus E.L."/>
            <person name="Pu L.-L."/>
            <person name="Puazo M."/>
            <person name="Qin X."/>
            <person name="Quiroz J.B."/>
            <person name="Reese J."/>
            <person name="Richards S."/>
            <person name="Rives C.M."/>
            <person name="Robberts R."/>
            <person name="Ruiz S.J."/>
            <person name="Ruiz M.J."/>
            <person name="Santibanez J."/>
            <person name="Schneider B.W."/>
            <person name="Sisson I."/>
            <person name="Smith M."/>
            <person name="Sodergren E."/>
            <person name="Song X.-Z."/>
            <person name="Song B.B."/>
            <person name="Summersgill H."/>
            <person name="Thelus R."/>
            <person name="Thornton R.D."/>
            <person name="Trejos Z.Y."/>
            <person name="Usmani K."/>
            <person name="Vattathil S."/>
            <person name="Villasana D."/>
            <person name="Walker D.L."/>
            <person name="Wang S."/>
            <person name="Wang K."/>
            <person name="White C.S."/>
            <person name="Williams A.C."/>
            <person name="Williamson J."/>
            <person name="Wilson K."/>
            <person name="Woghiren I.O."/>
            <person name="Woodworth J.R."/>
            <person name="Worley K.C."/>
            <person name="Wright R.A."/>
            <person name="Wu W."/>
            <person name="Young L."/>
            <person name="Zhang L."/>
            <person name="Zhang J."/>
            <person name="Zhu Y."/>
            <person name="Muzny D.M."/>
            <person name="Weinstock G."/>
            <person name="Gibbs R.A."/>
        </authorList>
    </citation>
    <scope>NUCLEOTIDE SEQUENCE [LARGE SCALE GENOMIC DNA]</scope>
    <source>
        <strain evidence="4">LSR1</strain>
    </source>
</reference>
<feature type="chain" id="PRO_5035799496" description="MD-2-related lipid-recognition domain-containing protein" evidence="2">
    <location>
        <begin position="18"/>
        <end position="195"/>
    </location>
</feature>
<dbReference type="GeneID" id="107884034"/>
<accession>A0A8R2D506</accession>